<feature type="transmembrane region" description="Helical" evidence="1">
    <location>
        <begin position="275"/>
        <end position="295"/>
    </location>
</feature>
<keyword evidence="1" id="KW-0812">Transmembrane</keyword>
<dbReference type="KEGG" id="wcp:H9Q76_03520"/>
<feature type="transmembrane region" description="Helical" evidence="1">
    <location>
        <begin position="222"/>
        <end position="245"/>
    </location>
</feature>
<dbReference type="RefSeq" id="WP_249321626.1">
    <property type="nucleotide sequence ID" value="NZ_CP060632.1"/>
</dbReference>
<feature type="transmembrane region" description="Helical" evidence="1">
    <location>
        <begin position="126"/>
        <end position="146"/>
    </location>
</feature>
<feature type="transmembrane region" description="Helical" evidence="1">
    <location>
        <begin position="12"/>
        <end position="35"/>
    </location>
</feature>
<feature type="transmembrane region" description="Helical" evidence="1">
    <location>
        <begin position="55"/>
        <end position="75"/>
    </location>
</feature>
<evidence type="ECO:0000256" key="1">
    <source>
        <dbReference type="SAM" id="Phobius"/>
    </source>
</evidence>
<sequence>MDNKEQITTRTYKIKAIVIGILAVMVYIASQYVMFCNLPILESTGERVETDFLKWVINRNIGCIVLGIILMLIPYEWLADKFIKSHEKKLKKSASYRICTIIGAGILLPIVAALLAIAIPTGHPDMAIICCAGSVIALGIFVFPLFENKLSYQGYIAIVGFISMVLVYVLTLYQKPEYTNDFYRFQMPEDRLQYLFILLIFLSIIIAAFVQCITKKESSLKYNILVFIWIAIIAIFCWGIVFNLLGMAGEDGFTLKLHSLYMQYMDFSMSSFHPFFMSLSGILAVNIVFSAVAVKCTSEYSIGRADVLRWVTIMFVMLTIWQIGVGFTKPYDRCDSLVADYTNALLIFIFLRAMIITRKTEPEIVCDFDSEEDRSDD</sequence>
<keyword evidence="1" id="KW-1133">Transmembrane helix</keyword>
<keyword evidence="3" id="KW-1185">Reference proteome</keyword>
<dbReference type="AlphaFoldDB" id="A0A7G9FP80"/>
<name>A0A7G9FP80_9FIRM</name>
<keyword evidence="1" id="KW-0472">Membrane</keyword>
<feature type="transmembrane region" description="Helical" evidence="1">
    <location>
        <begin position="307"/>
        <end position="325"/>
    </location>
</feature>
<protein>
    <submittedName>
        <fullName evidence="2">Uncharacterized protein</fullName>
    </submittedName>
</protein>
<dbReference type="Proteomes" id="UP000515819">
    <property type="component" value="Chromosome"/>
</dbReference>
<gene>
    <name evidence="2" type="ORF">H9Q76_03520</name>
</gene>
<feature type="transmembrane region" description="Helical" evidence="1">
    <location>
        <begin position="155"/>
        <end position="173"/>
    </location>
</feature>
<feature type="transmembrane region" description="Helical" evidence="1">
    <location>
        <begin position="193"/>
        <end position="210"/>
    </location>
</feature>
<dbReference type="EMBL" id="CP060632">
    <property type="protein sequence ID" value="QNM00362.1"/>
    <property type="molecule type" value="Genomic_DNA"/>
</dbReference>
<evidence type="ECO:0000313" key="2">
    <source>
        <dbReference type="EMBL" id="QNM00362.1"/>
    </source>
</evidence>
<feature type="transmembrane region" description="Helical" evidence="1">
    <location>
        <begin position="96"/>
        <end position="120"/>
    </location>
</feature>
<evidence type="ECO:0000313" key="3">
    <source>
        <dbReference type="Proteomes" id="UP000515819"/>
    </source>
</evidence>
<accession>A0A7G9FP80</accession>
<reference evidence="2 3" key="1">
    <citation type="submission" date="2020-08" db="EMBL/GenBank/DDBJ databases">
        <authorList>
            <person name="Liu C."/>
            <person name="Sun Q."/>
        </authorList>
    </citation>
    <scope>NUCLEOTIDE SEQUENCE [LARGE SCALE GENOMIC DNA]</scope>
    <source>
        <strain evidence="2 3">NSJ-4</strain>
    </source>
</reference>
<proteinExistence type="predicted"/>
<feature type="transmembrane region" description="Helical" evidence="1">
    <location>
        <begin position="337"/>
        <end position="355"/>
    </location>
</feature>
<organism evidence="2 3">
    <name type="scientific">Wujia chipingensis</name>
    <dbReference type="NCBI Taxonomy" id="2763670"/>
    <lineage>
        <taxon>Bacteria</taxon>
        <taxon>Bacillati</taxon>
        <taxon>Bacillota</taxon>
        <taxon>Clostridia</taxon>
        <taxon>Lachnospirales</taxon>
        <taxon>Lachnospiraceae</taxon>
        <taxon>Wujia</taxon>
    </lineage>
</organism>